<dbReference type="InterPro" id="IPR013154">
    <property type="entry name" value="ADH-like_N"/>
</dbReference>
<dbReference type="GO" id="GO:0004315">
    <property type="term" value="F:3-oxoacyl-[acyl-carrier-protein] synthase activity"/>
    <property type="evidence" value="ECO:0007669"/>
    <property type="project" value="InterPro"/>
</dbReference>
<dbReference type="InterPro" id="IPR029063">
    <property type="entry name" value="SAM-dependent_MTases_sf"/>
</dbReference>
<dbReference type="GO" id="GO:0006633">
    <property type="term" value="P:fatty acid biosynthetic process"/>
    <property type="evidence" value="ECO:0007669"/>
    <property type="project" value="InterPro"/>
</dbReference>
<dbReference type="SUPFAM" id="SSF47336">
    <property type="entry name" value="ACP-like"/>
    <property type="match status" value="1"/>
</dbReference>
<keyword evidence="5" id="KW-0521">NADP</keyword>
<dbReference type="InterPro" id="IPR042104">
    <property type="entry name" value="PKS_dehydratase_sf"/>
</dbReference>
<feature type="region of interest" description="Disordered" evidence="10">
    <location>
        <begin position="2484"/>
        <end position="2521"/>
    </location>
</feature>
<dbReference type="InterPro" id="IPR057326">
    <property type="entry name" value="KR_dom"/>
</dbReference>
<evidence type="ECO:0000259" key="13">
    <source>
        <dbReference type="PROSITE" id="PS52019"/>
    </source>
</evidence>
<dbReference type="InterPro" id="IPR018201">
    <property type="entry name" value="Ketoacyl_synth_AS"/>
</dbReference>
<dbReference type="EMBL" id="BNBT01000010">
    <property type="protein sequence ID" value="GHE43560.1"/>
    <property type="molecule type" value="Genomic_DNA"/>
</dbReference>
<dbReference type="Gene3D" id="3.90.180.10">
    <property type="entry name" value="Medium-chain alcohol dehydrogenases, catalytic domain"/>
    <property type="match status" value="1"/>
</dbReference>
<dbReference type="InterPro" id="IPR001227">
    <property type="entry name" value="Ac_transferase_dom_sf"/>
</dbReference>
<dbReference type="CDD" id="cd05195">
    <property type="entry name" value="enoyl_red"/>
    <property type="match status" value="1"/>
</dbReference>
<evidence type="ECO:0000256" key="1">
    <source>
        <dbReference type="ARBA" id="ARBA00004792"/>
    </source>
</evidence>
<dbReference type="GO" id="GO:0004312">
    <property type="term" value="F:fatty acid synthase activity"/>
    <property type="evidence" value="ECO:0007669"/>
    <property type="project" value="TreeGrafter"/>
</dbReference>
<dbReference type="Pfam" id="PF00109">
    <property type="entry name" value="ketoacyl-synt"/>
    <property type="match status" value="1"/>
</dbReference>
<keyword evidence="7" id="KW-0511">Multifunctional enzyme</keyword>
<feature type="domain" description="PKS/mFAS DH" evidence="13">
    <location>
        <begin position="898"/>
        <end position="1172"/>
    </location>
</feature>
<dbReference type="SUPFAM" id="SSF53335">
    <property type="entry name" value="S-adenosyl-L-methionine-dependent methyltransferases"/>
    <property type="match status" value="1"/>
</dbReference>
<dbReference type="PROSITE" id="PS52004">
    <property type="entry name" value="KS3_2"/>
    <property type="match status" value="1"/>
</dbReference>
<keyword evidence="15" id="KW-1185">Reference proteome</keyword>
<dbReference type="Gene3D" id="3.10.129.110">
    <property type="entry name" value="Polyketide synthase dehydratase"/>
    <property type="match status" value="1"/>
</dbReference>
<dbReference type="InterPro" id="IPR020807">
    <property type="entry name" value="PKS_DH"/>
</dbReference>
<dbReference type="SMART" id="SM00829">
    <property type="entry name" value="PKS_ER"/>
    <property type="match status" value="1"/>
</dbReference>
<evidence type="ECO:0000256" key="9">
    <source>
        <dbReference type="PROSITE-ProRule" id="PRU01363"/>
    </source>
</evidence>
<feature type="active site" description="Proton donor; for dehydratase activity" evidence="9">
    <location>
        <position position="1089"/>
    </location>
</feature>
<dbReference type="SMART" id="SM00826">
    <property type="entry name" value="PKS_DH"/>
    <property type="match status" value="1"/>
</dbReference>
<comment type="caution">
    <text evidence="14">The sequence shown here is derived from an EMBL/GenBank/DDBJ whole genome shotgun (WGS) entry which is preliminary data.</text>
</comment>
<dbReference type="GO" id="GO:0017000">
    <property type="term" value="P:antibiotic biosynthetic process"/>
    <property type="evidence" value="ECO:0007669"/>
    <property type="project" value="UniProtKB-KW"/>
</dbReference>
<dbReference type="GO" id="GO:0031177">
    <property type="term" value="F:phosphopantetheine binding"/>
    <property type="evidence" value="ECO:0007669"/>
    <property type="project" value="InterPro"/>
</dbReference>
<evidence type="ECO:0000256" key="7">
    <source>
        <dbReference type="ARBA" id="ARBA00023268"/>
    </source>
</evidence>
<dbReference type="SMART" id="SM00825">
    <property type="entry name" value="PKS_KS"/>
    <property type="match status" value="1"/>
</dbReference>
<dbReference type="PROSITE" id="PS00606">
    <property type="entry name" value="KS3_1"/>
    <property type="match status" value="1"/>
</dbReference>
<dbReference type="Pfam" id="PF00550">
    <property type="entry name" value="PP-binding"/>
    <property type="match status" value="1"/>
</dbReference>
<evidence type="ECO:0000313" key="14">
    <source>
        <dbReference type="EMBL" id="GHE43560.1"/>
    </source>
</evidence>
<evidence type="ECO:0000259" key="12">
    <source>
        <dbReference type="PROSITE" id="PS52004"/>
    </source>
</evidence>
<dbReference type="Pfam" id="PF21089">
    <property type="entry name" value="PKS_DH_N"/>
    <property type="match status" value="1"/>
</dbReference>
<dbReference type="InterPro" id="IPR013968">
    <property type="entry name" value="PKS_KR"/>
</dbReference>
<dbReference type="InterPro" id="IPR020841">
    <property type="entry name" value="PKS_Beta-ketoAc_synthase_dom"/>
</dbReference>
<dbReference type="InterPro" id="IPR006162">
    <property type="entry name" value="Ppantetheine_attach_site"/>
</dbReference>
<dbReference type="Pfam" id="PF00698">
    <property type="entry name" value="Acyl_transf_1"/>
    <property type="match status" value="1"/>
</dbReference>
<dbReference type="Gene3D" id="3.40.47.10">
    <property type="match status" value="1"/>
</dbReference>
<protein>
    <submittedName>
        <fullName evidence="14">Type I polyketide synthase</fullName>
    </submittedName>
</protein>
<dbReference type="SMART" id="SM00827">
    <property type="entry name" value="PKS_AT"/>
    <property type="match status" value="1"/>
</dbReference>
<dbReference type="InterPro" id="IPR009081">
    <property type="entry name" value="PP-bd_ACP"/>
</dbReference>
<dbReference type="PROSITE" id="PS00012">
    <property type="entry name" value="PHOSPHOPANTETHEINE"/>
    <property type="match status" value="1"/>
</dbReference>
<dbReference type="SUPFAM" id="SSF53901">
    <property type="entry name" value="Thiolase-like"/>
    <property type="match status" value="1"/>
</dbReference>
<dbReference type="SUPFAM" id="SSF51735">
    <property type="entry name" value="NAD(P)-binding Rossmann-fold domains"/>
    <property type="match status" value="3"/>
</dbReference>
<organism evidence="14 15">
    <name type="scientific">Streptomyces longispororuber</name>
    <dbReference type="NCBI Taxonomy" id="68230"/>
    <lineage>
        <taxon>Bacteria</taxon>
        <taxon>Bacillati</taxon>
        <taxon>Actinomycetota</taxon>
        <taxon>Actinomycetes</taxon>
        <taxon>Kitasatosporales</taxon>
        <taxon>Streptomycetaceae</taxon>
        <taxon>Streptomyces</taxon>
    </lineage>
</organism>
<evidence type="ECO:0000256" key="2">
    <source>
        <dbReference type="ARBA" id="ARBA00022450"/>
    </source>
</evidence>
<keyword evidence="3" id="KW-0597">Phosphoprotein</keyword>
<keyword evidence="8" id="KW-0012">Acyltransferase</keyword>
<dbReference type="PROSITE" id="PS52019">
    <property type="entry name" value="PKS_MFAS_DH"/>
    <property type="match status" value="1"/>
</dbReference>
<keyword evidence="4" id="KW-0808">Transferase</keyword>
<dbReference type="Gene3D" id="3.30.70.3290">
    <property type="match status" value="1"/>
</dbReference>
<dbReference type="PANTHER" id="PTHR43775:SF37">
    <property type="entry name" value="SI:DKEY-61P9.11"/>
    <property type="match status" value="1"/>
</dbReference>
<dbReference type="CDD" id="cd00833">
    <property type="entry name" value="PKS"/>
    <property type="match status" value="1"/>
</dbReference>
<feature type="domain" description="Ketosynthase family 3 (KS3)" evidence="12">
    <location>
        <begin position="10"/>
        <end position="433"/>
    </location>
</feature>
<dbReference type="InterPro" id="IPR049900">
    <property type="entry name" value="PKS_mFAS_DH"/>
</dbReference>
<dbReference type="InterPro" id="IPR036291">
    <property type="entry name" value="NAD(P)-bd_dom_sf"/>
</dbReference>
<dbReference type="Pfam" id="PF16197">
    <property type="entry name" value="KAsynt_C_assoc"/>
    <property type="match status" value="1"/>
</dbReference>
<dbReference type="Gene3D" id="1.10.1200.10">
    <property type="entry name" value="ACP-like"/>
    <property type="match status" value="1"/>
</dbReference>
<dbReference type="InterPro" id="IPR016035">
    <property type="entry name" value="Acyl_Trfase/lysoPLipase"/>
</dbReference>
<evidence type="ECO:0000313" key="15">
    <source>
        <dbReference type="Proteomes" id="UP000608024"/>
    </source>
</evidence>
<feature type="region of interest" description="C-terminal hotdog fold" evidence="9">
    <location>
        <begin position="1032"/>
        <end position="1172"/>
    </location>
</feature>
<feature type="domain" description="Carrier" evidence="11">
    <location>
        <begin position="2396"/>
        <end position="2479"/>
    </location>
</feature>
<evidence type="ECO:0000259" key="11">
    <source>
        <dbReference type="PROSITE" id="PS50075"/>
    </source>
</evidence>
<dbReference type="PROSITE" id="PS50075">
    <property type="entry name" value="CARRIER"/>
    <property type="match status" value="1"/>
</dbReference>
<evidence type="ECO:0000256" key="3">
    <source>
        <dbReference type="ARBA" id="ARBA00022553"/>
    </source>
</evidence>
<dbReference type="SMART" id="SM00822">
    <property type="entry name" value="PKS_KR"/>
    <property type="match status" value="1"/>
</dbReference>
<dbReference type="SUPFAM" id="SSF52151">
    <property type="entry name" value="FabD/lysophospholipase-like"/>
    <property type="match status" value="1"/>
</dbReference>
<dbReference type="Proteomes" id="UP000608024">
    <property type="component" value="Unassembled WGS sequence"/>
</dbReference>
<dbReference type="FunFam" id="3.40.50.720:FF:000209">
    <property type="entry name" value="Polyketide synthase Pks12"/>
    <property type="match status" value="1"/>
</dbReference>
<dbReference type="InterPro" id="IPR032821">
    <property type="entry name" value="PKS_assoc"/>
</dbReference>
<reference evidence="14" key="1">
    <citation type="journal article" date="2014" name="Int. J. Syst. Evol. Microbiol.">
        <title>Complete genome sequence of Corynebacterium casei LMG S-19264T (=DSM 44701T), isolated from a smear-ripened cheese.</title>
        <authorList>
            <consortium name="US DOE Joint Genome Institute (JGI-PGF)"/>
            <person name="Walter F."/>
            <person name="Albersmeier A."/>
            <person name="Kalinowski J."/>
            <person name="Ruckert C."/>
        </authorList>
    </citation>
    <scope>NUCLEOTIDE SEQUENCE</scope>
    <source>
        <strain evidence="14">JCM 4784</strain>
    </source>
</reference>
<dbReference type="Gene3D" id="3.40.366.10">
    <property type="entry name" value="Malonyl-Coenzyme A Acyl Carrier Protein, domain 2"/>
    <property type="match status" value="1"/>
</dbReference>
<dbReference type="InterPro" id="IPR020806">
    <property type="entry name" value="PKS_PP-bd"/>
</dbReference>
<feature type="region of interest" description="N-terminal hotdog fold" evidence="9">
    <location>
        <begin position="898"/>
        <end position="1017"/>
    </location>
</feature>
<dbReference type="SMART" id="SM00823">
    <property type="entry name" value="PKS_PP"/>
    <property type="match status" value="1"/>
</dbReference>
<dbReference type="PANTHER" id="PTHR43775">
    <property type="entry name" value="FATTY ACID SYNTHASE"/>
    <property type="match status" value="1"/>
</dbReference>
<dbReference type="Pfam" id="PF02801">
    <property type="entry name" value="Ketoacyl-synt_C"/>
    <property type="match status" value="1"/>
</dbReference>
<evidence type="ECO:0000256" key="10">
    <source>
        <dbReference type="SAM" id="MobiDB-lite"/>
    </source>
</evidence>
<name>A0A918ZAD9_9ACTN</name>
<evidence type="ECO:0000256" key="6">
    <source>
        <dbReference type="ARBA" id="ARBA00023194"/>
    </source>
</evidence>
<gene>
    <name evidence="14" type="primary">wcbR</name>
    <name evidence="14" type="ORF">GCM10018785_11390</name>
</gene>
<evidence type="ECO:0000256" key="8">
    <source>
        <dbReference type="ARBA" id="ARBA00023315"/>
    </source>
</evidence>
<feature type="active site" description="Proton acceptor; for dehydratase activity" evidence="9">
    <location>
        <position position="927"/>
    </location>
</feature>
<dbReference type="InterPro" id="IPR020843">
    <property type="entry name" value="ER"/>
</dbReference>
<dbReference type="GO" id="GO:0016491">
    <property type="term" value="F:oxidoreductase activity"/>
    <property type="evidence" value="ECO:0007669"/>
    <property type="project" value="InterPro"/>
</dbReference>
<dbReference type="InterPro" id="IPR014031">
    <property type="entry name" value="Ketoacyl_synth_C"/>
</dbReference>
<dbReference type="InterPro" id="IPR014030">
    <property type="entry name" value="Ketoacyl_synth_N"/>
</dbReference>
<keyword evidence="6" id="KW-0045">Antibiotic biosynthesis</keyword>
<dbReference type="InterPro" id="IPR013217">
    <property type="entry name" value="Methyltransf_12"/>
</dbReference>
<dbReference type="SUPFAM" id="SSF55048">
    <property type="entry name" value="Probable ACP-binding domain of malonyl-CoA ACP transacylase"/>
    <property type="match status" value="1"/>
</dbReference>
<dbReference type="Gene3D" id="3.40.50.150">
    <property type="entry name" value="Vaccinia Virus protein VP39"/>
    <property type="match status" value="1"/>
</dbReference>
<dbReference type="InterPro" id="IPR014043">
    <property type="entry name" value="Acyl_transferase_dom"/>
</dbReference>
<evidence type="ECO:0000256" key="5">
    <source>
        <dbReference type="ARBA" id="ARBA00022857"/>
    </source>
</evidence>
<dbReference type="Pfam" id="PF08240">
    <property type="entry name" value="ADH_N"/>
    <property type="match status" value="1"/>
</dbReference>
<accession>A0A918ZAD9</accession>
<dbReference type="InterPro" id="IPR050091">
    <property type="entry name" value="PKS_NRPS_Biosynth_Enz"/>
</dbReference>
<keyword evidence="2" id="KW-0596">Phosphopantetheine</keyword>
<dbReference type="Pfam" id="PF08242">
    <property type="entry name" value="Methyltransf_12"/>
    <property type="match status" value="1"/>
</dbReference>
<evidence type="ECO:0000256" key="4">
    <source>
        <dbReference type="ARBA" id="ARBA00022679"/>
    </source>
</evidence>
<dbReference type="SMART" id="SM01294">
    <property type="entry name" value="PKS_PP_betabranch"/>
    <property type="match status" value="1"/>
</dbReference>
<dbReference type="InterPro" id="IPR011032">
    <property type="entry name" value="GroES-like_sf"/>
</dbReference>
<dbReference type="InterPro" id="IPR016039">
    <property type="entry name" value="Thiolase-like"/>
</dbReference>
<dbReference type="Pfam" id="PF00107">
    <property type="entry name" value="ADH_zinc_N"/>
    <property type="match status" value="1"/>
</dbReference>
<dbReference type="InterPro" id="IPR036736">
    <property type="entry name" value="ACP-like_sf"/>
</dbReference>
<dbReference type="InterPro" id="IPR049551">
    <property type="entry name" value="PKS_DH_C"/>
</dbReference>
<reference evidence="14" key="2">
    <citation type="submission" date="2020-09" db="EMBL/GenBank/DDBJ databases">
        <authorList>
            <person name="Sun Q."/>
            <person name="Ohkuma M."/>
        </authorList>
    </citation>
    <scope>NUCLEOTIDE SEQUENCE</scope>
    <source>
        <strain evidence="14">JCM 4784</strain>
    </source>
</reference>
<dbReference type="RefSeq" id="WP_229925402.1">
    <property type="nucleotide sequence ID" value="NZ_BNBT01000010.1"/>
</dbReference>
<dbReference type="Gene3D" id="3.40.50.720">
    <property type="entry name" value="NAD(P)-binding Rossmann-like Domain"/>
    <property type="match status" value="3"/>
</dbReference>
<dbReference type="Pfam" id="PF08659">
    <property type="entry name" value="KR"/>
    <property type="match status" value="1"/>
</dbReference>
<sequence length="2521" mass="267103">MNLEPSLYGERAVAVVGVSCRLPGGIADMDGLWNALREGRDLVTEMPADRFDADRFVDATMPRTGKSYTAAGGFLADIERFDAAYFGISPKEAAHMDPQHRLLLELTAEALDDAGVDPAALAGSDTAVYVGISDASYGVLQMLRPDNIGPYTMSGAASSIAANRLSHAFDLRGPSMAVDTACSSSLVALDRACRTLWDGTSRVALCGGANVLLTPYHYVGFSQAAMLSRRGRCASFSADADGFVRAEGGGVVLLKPLRDALADGDRVHGVILGTASNCDGRTMGLALPSAETQEGLLRRVYADFGVHPDDLVYFEGHGTGTAVGDPVEAQAIGHALGVRRVNGPLPLGSVKTNLGHLEPASGMAGLCKALLVLRHGVIPASLHADPPNPAIDFTGLGLDLVTENRPLRQTDRAVAGVNSFGFGGANAHAVVAAAPPVPGPARPVDAPTELPVVVTARTPQALREAASRTAAHLAAADPGDFYDIAYTSCLRRGKHEHRTAVLAADAAQAAERLARVADDPAVPADLGVKAVRHGRVAFVFAGNASQWAGMGADLLAGDDDFRAAVTAVDAELAPRLGWSVTEELARPADRWRLEATEVAQPLLFAVQVGVVAVLRARGVEPAMVLGHSVGEVAAAHTAGALTLAEAAHVVHERSQAQALTAGSGRMAAVGLGREDAVEALAPYGGRLEIAGVNSDKDVTVAGDATTLAALGEELAGRSVFFRDLGLDYAFHSRAMDAQQAPLTAALKHLEPGAASVPFYSTVTGARIAGADLDADYWWRNVREPVAFAAAVDEAMEDGADVFLEIGPHPVLRTYLRRVTGSRPHTATAVLPTLHRDADGPDGLARAHARLIAVGAVTDWTRYFPVRGRVARLPAYPWQRERHFSGGRDWFTPDGPYRHPLLGARIAAPTPLWSGAVEPVLVPWLTDHRVAGSVVMPATGYVEMALAAGREAFDGPAEMEHLEITTALVVPWATASQVRLHVSLDPDDGVLLVAASDEQAKEPRVHARARVRRLVTPRPAPVTDPASPPEPCQGRLTAEDHYSRCAAAGLGYGPAFQVLTELHVGEGEVVAAYAYEPQAGPLTVHPALLDGALQAGVPLLADRLDDGEAYLPALVGAVRVWGTPAPTGTVRLTERSRSRDEVCWDITVTDPDGTVSVQLDGCRMRRFTAAQRLPLAVLHTVPRAAPWPGEPLGPAPMPSPERVVAACAESIGRLREGWRALRYEHAGPRFADTFVDLLGDVLAGLAGAADTPLSVPDLVARGLAERHVRLVELLAPALCRRGLLQPQPDGRYLVRPAGLRLPAVMAPVSAEASAYVHAQALLARQADKLDDVLRGRRDPVELLADDTSVRMLEQFYDTAPVCRFHNRIAQRLLREIVRAWPADRPLRVLEVGAGTGGTTAALLPVLPADRTTYCFTDASAFFFARAQKRFADHDFVDYRTFDLDRDPVEQGFARHSFDLVVAGNALHTARDLSAALHAVASLLAPGGGLLAMESHDAEVLAPVFGALDSFHGHTDTRLRPHSLLLARDEWPGLLRACGFPEVVQSGDDRAPARDHYSVLLARTATAPPEQAAQVPAAPRAREDALVLTVAETADARPLARALKEAVTAGGGRAADPATAPRTPEDWGHLLRTAVGTEHRGTLAIVLLLGEPDEEAAGDVLARATHRAELLRTCALACGELPEGVRAELWLVTRPCGMAEGTGSSHPADAVVWGLGRCLVNELPDLDCRRISLRRNGTADDARRLARELASPTDEDEIVLTERGRFVLRTMPRPSAVPATEDTPYKLEVRQPGLSYRLDWEEAPPSRPGPGEVLVEVKATALNYRDIMQSVGLLPREAVEGTATESGCGLECAGVVAACGPGVTRFKPGDPVVGMAFASLASHCVAPESSLLPLPDGMTFTEAATLPVALTTVHYSLITLARLQPGETVLVHGAAGGVGLAAVRYATARGAHVIATAGSELKRDYLRSLGVDHTLNSRSLEFADQVREITGGRGVDVVLNSLAGEAITRSLELLRPGGRFLELGKRDIYENKPLLLNPFKNNIAFFGVDLTKVLNDPAQTGTLLRDVSAILRTGLRGALPHTVFPAARVAEAFTHLQHSRHIGKVVVAFDTLDEPPLVVRHRRAPRLDPDGTYLVTGGTSGFGAATAGWLADLGARHLALVSRRGERAPEAEAVLTALRARGVTATAYAADVTDLAAMTDVRARAEAGGHPLRGVVHAAMHLDDEEFVALDAERTAAVMAPKVAGAVVLDTLTRDRDCDLFLAHSSGTGTIGNVTQAPYVAANLFLEGLVRKRRHEGHPGLAVAWGAISDHGYVARNDLDASVASLGLLTMKPSEAFARAGHLLHCGDETATVVRADWARVSRLLSLVNTPRLRDLVPAGSAGDGMGKRELLRRLAQMSPEEALAYLTDHLAGMLAEVMHMDPGQIDPHQRVDTYGLDSLMAAELLVTLQSRYEVEIPPMELIRSANGTLAEIAQLVHLRLGLAGQSAAPPVPSPRTAVTAGPGEGRAPHAADPEGTETAVGS</sequence>
<comment type="pathway">
    <text evidence="1">Antibiotic biosynthesis.</text>
</comment>
<dbReference type="InterPro" id="IPR016036">
    <property type="entry name" value="Malonyl_transacylase_ACP-bd"/>
</dbReference>
<dbReference type="InterPro" id="IPR049552">
    <property type="entry name" value="PKS_DH_N"/>
</dbReference>
<dbReference type="InterPro" id="IPR013149">
    <property type="entry name" value="ADH-like_C"/>
</dbReference>
<proteinExistence type="predicted"/>
<dbReference type="Pfam" id="PF14765">
    <property type="entry name" value="PS-DH"/>
    <property type="match status" value="1"/>
</dbReference>
<dbReference type="SUPFAM" id="SSF50129">
    <property type="entry name" value="GroES-like"/>
    <property type="match status" value="1"/>
</dbReference>